<protein>
    <submittedName>
        <fullName evidence="3">Uncharacterized protein</fullName>
    </submittedName>
</protein>
<evidence type="ECO:0000313" key="3">
    <source>
        <dbReference type="EMBL" id="RSL40683.1"/>
    </source>
</evidence>
<dbReference type="InterPro" id="IPR038765">
    <property type="entry name" value="Papain-like_cys_pep_sf"/>
</dbReference>
<gene>
    <name evidence="3" type="ORF">CEP54_016049</name>
</gene>
<feature type="compositionally biased region" description="Acidic residues" evidence="2">
    <location>
        <begin position="1"/>
        <end position="21"/>
    </location>
</feature>
<reference evidence="3 4" key="1">
    <citation type="submission" date="2017-06" db="EMBL/GenBank/DDBJ databases">
        <title>Comparative genomic analysis of Ambrosia Fusariam Clade fungi.</title>
        <authorList>
            <person name="Stajich J.E."/>
            <person name="Carrillo J."/>
            <person name="Kijimoto T."/>
            <person name="Eskalen A."/>
            <person name="O'Donnell K."/>
            <person name="Kasson M."/>
        </authorList>
    </citation>
    <scope>NUCLEOTIDE SEQUENCE [LARGE SCALE GENOMIC DNA]</scope>
    <source>
        <strain evidence="3 4">NRRL62584</strain>
    </source>
</reference>
<proteinExistence type="predicted"/>
<dbReference type="AlphaFoldDB" id="A0A428NIR2"/>
<accession>A0A428NIR2</accession>
<keyword evidence="1" id="KW-0175">Coiled coil</keyword>
<comment type="caution">
    <text evidence="3">The sequence shown here is derived from an EMBL/GenBank/DDBJ whole genome shotgun (WGS) entry which is preliminary data.</text>
</comment>
<evidence type="ECO:0000256" key="2">
    <source>
        <dbReference type="SAM" id="MobiDB-lite"/>
    </source>
</evidence>
<dbReference type="EMBL" id="NKCI01000477">
    <property type="protein sequence ID" value="RSL40683.1"/>
    <property type="molecule type" value="Genomic_DNA"/>
</dbReference>
<feature type="coiled-coil region" evidence="1">
    <location>
        <begin position="242"/>
        <end position="276"/>
    </location>
</feature>
<dbReference type="SUPFAM" id="SSF54001">
    <property type="entry name" value="Cysteine proteinases"/>
    <property type="match status" value="1"/>
</dbReference>
<name>A0A428NIR2_9HYPO</name>
<evidence type="ECO:0000313" key="4">
    <source>
        <dbReference type="Proteomes" id="UP000288168"/>
    </source>
</evidence>
<organism evidence="3 4">
    <name type="scientific">Fusarium duplospermum</name>
    <dbReference type="NCBI Taxonomy" id="1325734"/>
    <lineage>
        <taxon>Eukaryota</taxon>
        <taxon>Fungi</taxon>
        <taxon>Dikarya</taxon>
        <taxon>Ascomycota</taxon>
        <taxon>Pezizomycotina</taxon>
        <taxon>Sordariomycetes</taxon>
        <taxon>Hypocreomycetidae</taxon>
        <taxon>Hypocreales</taxon>
        <taxon>Nectriaceae</taxon>
        <taxon>Fusarium</taxon>
        <taxon>Fusarium solani species complex</taxon>
    </lineage>
</organism>
<keyword evidence="4" id="KW-1185">Reference proteome</keyword>
<dbReference type="Proteomes" id="UP000288168">
    <property type="component" value="Unassembled WGS sequence"/>
</dbReference>
<feature type="region of interest" description="Disordered" evidence="2">
    <location>
        <begin position="1"/>
        <end position="22"/>
    </location>
</feature>
<dbReference type="OrthoDB" id="5098110at2759"/>
<sequence length="375" mass="42832">MEPDNEVDEGIPDGGDDDLPDIAELSKRATASKKRKERHKFIDLIEEALSPGPDGDINQPTKRLRGELPSAEDVQWTATADEVWKQLRLIDERLNDSVLQFIIEVLFAIFWPRHGDNKTARLTHPLWFNANRKTLPQELRDFEKYDMIFFPIHYEGMEHWAVGAKQVEGRLKAWLEEIGSSREITFANKALSKRETQSYDEFEANSQGAENPLRWLPDGEGKKIIPPSLAEFCGKAMSFGSLDQLQGRLSIEENRVEKARSDLRQAEATYEDAVTEFNLIKRIHDSDIKFMECDEAGPRTGSDGVQASGQSLEARIASLQDEYLHTVKMKANKESLDKLTRHKLRDAEIAKLLVRELGMLDLTLDLIYRLSRLQL</sequence>
<evidence type="ECO:0000256" key="1">
    <source>
        <dbReference type="SAM" id="Coils"/>
    </source>
</evidence>